<proteinExistence type="predicted"/>
<dbReference type="Proteomes" id="UP000008177">
    <property type="component" value="Unplaced contigs"/>
</dbReference>
<dbReference type="Pfam" id="PF08031">
    <property type="entry name" value="BBE"/>
    <property type="match status" value="1"/>
</dbReference>
<accession>G2XPF3</accession>
<dbReference type="STRING" id="999810.G2XPF3"/>
<dbReference type="Gene3D" id="3.30.465.10">
    <property type="match status" value="1"/>
</dbReference>
<dbReference type="InterPro" id="IPR016169">
    <property type="entry name" value="FAD-bd_PCMH_sub2"/>
</dbReference>
<protein>
    <recommendedName>
        <fullName evidence="1">Berberine/berberine-like domain-containing protein</fullName>
    </recommendedName>
</protein>
<reference evidence="3" key="1">
    <citation type="journal article" date="2011" name="PLoS Genet.">
        <title>Genomic analysis of the necrotrophic fungal pathogens Sclerotinia sclerotiorum and Botrytis cinerea.</title>
        <authorList>
            <person name="Amselem J."/>
            <person name="Cuomo C.A."/>
            <person name="van Kan J.A."/>
            <person name="Viaud M."/>
            <person name="Benito E.P."/>
            <person name="Couloux A."/>
            <person name="Coutinho P.M."/>
            <person name="de Vries R.P."/>
            <person name="Dyer P.S."/>
            <person name="Fillinger S."/>
            <person name="Fournier E."/>
            <person name="Gout L."/>
            <person name="Hahn M."/>
            <person name="Kohn L."/>
            <person name="Lapalu N."/>
            <person name="Plummer K.M."/>
            <person name="Pradier J.M."/>
            <person name="Quevillon E."/>
            <person name="Sharon A."/>
            <person name="Simon A."/>
            <person name="ten Have A."/>
            <person name="Tudzynski B."/>
            <person name="Tudzynski P."/>
            <person name="Wincker P."/>
            <person name="Andrew M."/>
            <person name="Anthouard V."/>
            <person name="Beever R.E."/>
            <person name="Beffa R."/>
            <person name="Benoit I."/>
            <person name="Bouzid O."/>
            <person name="Brault B."/>
            <person name="Chen Z."/>
            <person name="Choquer M."/>
            <person name="Collemare J."/>
            <person name="Cotton P."/>
            <person name="Danchin E.G."/>
            <person name="Da Silva C."/>
            <person name="Gautier A."/>
            <person name="Giraud C."/>
            <person name="Giraud T."/>
            <person name="Gonzalez C."/>
            <person name="Grossetete S."/>
            <person name="Guldener U."/>
            <person name="Henrissat B."/>
            <person name="Howlett B.J."/>
            <person name="Kodira C."/>
            <person name="Kretschmer M."/>
            <person name="Lappartient A."/>
            <person name="Leroch M."/>
            <person name="Levis C."/>
            <person name="Mauceli E."/>
            <person name="Neuveglise C."/>
            <person name="Oeser B."/>
            <person name="Pearson M."/>
            <person name="Poulain J."/>
            <person name="Poussereau N."/>
            <person name="Quesneville H."/>
            <person name="Rascle C."/>
            <person name="Schumacher J."/>
            <person name="Segurens B."/>
            <person name="Sexton A."/>
            <person name="Silva E."/>
            <person name="Sirven C."/>
            <person name="Soanes D.M."/>
            <person name="Talbot N.J."/>
            <person name="Templeton M."/>
            <person name="Yandava C."/>
            <person name="Yarden O."/>
            <person name="Zeng Q."/>
            <person name="Rollins J.A."/>
            <person name="Lebrun M.H."/>
            <person name="Dickman M."/>
        </authorList>
    </citation>
    <scope>NUCLEOTIDE SEQUENCE [LARGE SCALE GENOMIC DNA]</scope>
    <source>
        <strain evidence="3">T4</strain>
    </source>
</reference>
<organism evidence="2 3">
    <name type="scientific">Botryotinia fuckeliana (strain T4)</name>
    <name type="common">Noble rot fungus</name>
    <name type="synonym">Botrytis cinerea</name>
    <dbReference type="NCBI Taxonomy" id="999810"/>
    <lineage>
        <taxon>Eukaryota</taxon>
        <taxon>Fungi</taxon>
        <taxon>Dikarya</taxon>
        <taxon>Ascomycota</taxon>
        <taxon>Pezizomycotina</taxon>
        <taxon>Leotiomycetes</taxon>
        <taxon>Helotiales</taxon>
        <taxon>Sclerotiniaceae</taxon>
        <taxon>Botrytis</taxon>
    </lineage>
</organism>
<dbReference type="Gene3D" id="3.40.462.20">
    <property type="match status" value="1"/>
</dbReference>
<feature type="domain" description="Berberine/berberine-like" evidence="1">
    <location>
        <begin position="2"/>
        <end position="46"/>
    </location>
</feature>
<dbReference type="InterPro" id="IPR012951">
    <property type="entry name" value="BBE"/>
</dbReference>
<dbReference type="GO" id="GO:0016491">
    <property type="term" value="F:oxidoreductase activity"/>
    <property type="evidence" value="ECO:0007669"/>
    <property type="project" value="InterPro"/>
</dbReference>
<evidence type="ECO:0000313" key="2">
    <source>
        <dbReference type="EMBL" id="CCD42759.1"/>
    </source>
</evidence>
<dbReference type="AlphaFoldDB" id="G2XPF3"/>
<dbReference type="HOGENOM" id="CLU_3142820_0_0_1"/>
<dbReference type="InParanoid" id="G2XPF3"/>
<dbReference type="EMBL" id="FQ790248">
    <property type="protein sequence ID" value="CCD42759.1"/>
    <property type="molecule type" value="Genomic_DNA"/>
</dbReference>
<name>G2XPF3_BOTF4</name>
<evidence type="ECO:0000313" key="3">
    <source>
        <dbReference type="Proteomes" id="UP000008177"/>
    </source>
</evidence>
<gene>
    <name evidence="2" type="ORF">BofuT4_uP073710.1</name>
</gene>
<dbReference type="GO" id="GO:0050660">
    <property type="term" value="F:flavin adenine dinucleotide binding"/>
    <property type="evidence" value="ECO:0007669"/>
    <property type="project" value="InterPro"/>
</dbReference>
<evidence type="ECO:0000259" key="1">
    <source>
        <dbReference type="Pfam" id="PF08031"/>
    </source>
</evidence>
<sequence>MYYNYADSALSADEAHKRYWLGNYEKLARIKGMLDPREVFMSPQSVNSD</sequence>